<reference evidence="7 8" key="1">
    <citation type="submission" date="2020-06" db="EMBL/GenBank/DDBJ databases">
        <title>NJ-3-1, isolated from saline soil.</title>
        <authorList>
            <person name="Cui H.L."/>
            <person name="Shi X."/>
        </authorList>
    </citation>
    <scope>NUCLEOTIDE SEQUENCE [LARGE SCALE GENOMIC DNA]</scope>
    <source>
        <strain evidence="7 8">NJ-3-1</strain>
    </source>
</reference>
<dbReference type="PANTHER" id="PTHR21716:SF4">
    <property type="entry name" value="TRANSMEMBRANE PROTEIN 245"/>
    <property type="match status" value="1"/>
</dbReference>
<evidence type="ECO:0000256" key="4">
    <source>
        <dbReference type="ARBA" id="ARBA00022989"/>
    </source>
</evidence>
<keyword evidence="4 6" id="KW-1133">Transmembrane helix</keyword>
<sequence>MSLSEVDRGRAAWWAVGAALGAAVLYVVYSFVGTIVFGVFIYYATRPVYQRLRRRIPQPSVAAGVAIFALALPALLLMTYALLIVASEVSALVGNGVFDPTDVPGVDEDLIELLSNPEALLALDWSRYLNFGTLQGVFDSLGQAVDTIAFLGTALVHLFVMLALAFYLLRDGGRLGRYVVRYADSDGVLEAYGRAVDRDYNSIFFGNILNAIITGTIGVIVYSLLNVFAPEGGAIPAAALVGLLAGVASLIPIVGMKLVYVPVALYMAGRAVAFDETGALAFVLAFALVSFVVVDTIPDLVLRPYVSGRSLHVGTVMLAYTLGPLLFGWYGIFLMPMLLVFVVHFVRIVLPELVAGTEIKPYAVDPSYLTVGGPFVYGDVESDEE</sequence>
<gene>
    <name evidence="7" type="ORF">HUG12_07530</name>
</gene>
<dbReference type="OrthoDB" id="282734at2157"/>
<dbReference type="RefSeq" id="WP_179268170.1">
    <property type="nucleotide sequence ID" value="NZ_CP058579.1"/>
</dbReference>
<evidence type="ECO:0000256" key="3">
    <source>
        <dbReference type="ARBA" id="ARBA00022692"/>
    </source>
</evidence>
<evidence type="ECO:0000256" key="5">
    <source>
        <dbReference type="ARBA" id="ARBA00023136"/>
    </source>
</evidence>
<comment type="subcellular location">
    <subcellularLocation>
        <location evidence="1">Membrane</location>
        <topology evidence="1">Multi-pass membrane protein</topology>
    </subcellularLocation>
</comment>
<evidence type="ECO:0000313" key="7">
    <source>
        <dbReference type="EMBL" id="QLG61585.1"/>
    </source>
</evidence>
<accession>A0A7D5QJR0</accession>
<dbReference type="AlphaFoldDB" id="A0A7D5QJR0"/>
<feature type="transmembrane region" description="Helical" evidence="6">
    <location>
        <begin position="12"/>
        <end position="44"/>
    </location>
</feature>
<name>A0A7D5QJR0_9EURY</name>
<feature type="transmembrane region" description="Helical" evidence="6">
    <location>
        <begin position="148"/>
        <end position="169"/>
    </location>
</feature>
<evidence type="ECO:0000256" key="1">
    <source>
        <dbReference type="ARBA" id="ARBA00004141"/>
    </source>
</evidence>
<dbReference type="GO" id="GO:0016020">
    <property type="term" value="C:membrane"/>
    <property type="evidence" value="ECO:0007669"/>
    <property type="project" value="UniProtKB-SubCell"/>
</dbReference>
<evidence type="ECO:0000256" key="2">
    <source>
        <dbReference type="ARBA" id="ARBA00009773"/>
    </source>
</evidence>
<dbReference type="GeneID" id="56037299"/>
<dbReference type="PANTHER" id="PTHR21716">
    <property type="entry name" value="TRANSMEMBRANE PROTEIN"/>
    <property type="match status" value="1"/>
</dbReference>
<proteinExistence type="inferred from homology"/>
<feature type="transmembrane region" description="Helical" evidence="6">
    <location>
        <begin position="237"/>
        <end position="260"/>
    </location>
</feature>
<dbReference type="Pfam" id="PF01594">
    <property type="entry name" value="AI-2E_transport"/>
    <property type="match status" value="1"/>
</dbReference>
<dbReference type="KEGG" id="halu:HUG12_07530"/>
<dbReference type="InterPro" id="IPR002549">
    <property type="entry name" value="AI-2E-like"/>
</dbReference>
<evidence type="ECO:0000313" key="8">
    <source>
        <dbReference type="Proteomes" id="UP000509626"/>
    </source>
</evidence>
<keyword evidence="8" id="KW-1185">Reference proteome</keyword>
<evidence type="ECO:0000256" key="6">
    <source>
        <dbReference type="SAM" id="Phobius"/>
    </source>
</evidence>
<keyword evidence="5 6" id="KW-0472">Membrane</keyword>
<dbReference type="EMBL" id="CP058579">
    <property type="protein sequence ID" value="QLG61585.1"/>
    <property type="molecule type" value="Genomic_DNA"/>
</dbReference>
<dbReference type="Proteomes" id="UP000509626">
    <property type="component" value="Chromosome"/>
</dbReference>
<feature type="transmembrane region" description="Helical" evidence="6">
    <location>
        <begin position="327"/>
        <end position="350"/>
    </location>
</feature>
<feature type="transmembrane region" description="Helical" evidence="6">
    <location>
        <begin position="65"/>
        <end position="86"/>
    </location>
</feature>
<keyword evidence="3 6" id="KW-0812">Transmembrane</keyword>
<feature type="transmembrane region" description="Helical" evidence="6">
    <location>
        <begin position="204"/>
        <end position="225"/>
    </location>
</feature>
<feature type="transmembrane region" description="Helical" evidence="6">
    <location>
        <begin position="272"/>
        <end position="294"/>
    </location>
</feature>
<protein>
    <submittedName>
        <fullName evidence="7">AI-2E family transporter</fullName>
    </submittedName>
</protein>
<comment type="similarity">
    <text evidence="2">Belongs to the autoinducer-2 exporter (AI-2E) (TC 2.A.86) family.</text>
</comment>
<organism evidence="7 8">
    <name type="scientific">Halorarum salinum</name>
    <dbReference type="NCBI Taxonomy" id="2743089"/>
    <lineage>
        <taxon>Archaea</taxon>
        <taxon>Methanobacteriati</taxon>
        <taxon>Methanobacteriota</taxon>
        <taxon>Stenosarchaea group</taxon>
        <taxon>Halobacteria</taxon>
        <taxon>Halobacteriales</taxon>
        <taxon>Haloferacaceae</taxon>
        <taxon>Halorarum</taxon>
    </lineage>
</organism>